<feature type="transmembrane region" description="Helical" evidence="2">
    <location>
        <begin position="132"/>
        <end position="153"/>
    </location>
</feature>
<evidence type="ECO:0000259" key="4">
    <source>
        <dbReference type="Pfam" id="PF23601"/>
    </source>
</evidence>
<evidence type="ECO:0000313" key="6">
    <source>
        <dbReference type="Proteomes" id="UP000011688"/>
    </source>
</evidence>
<dbReference type="Pfam" id="PF23601">
    <property type="entry name" value="CdpA_C"/>
    <property type="match status" value="1"/>
</dbReference>
<name>L9WYZ6_9EURY</name>
<dbReference type="eggNOG" id="arCOG02827">
    <property type="taxonomic scope" value="Archaea"/>
</dbReference>
<evidence type="ECO:0000256" key="1">
    <source>
        <dbReference type="SAM" id="MobiDB-lite"/>
    </source>
</evidence>
<gene>
    <name evidence="5" type="ORF">C491_21731</name>
</gene>
<dbReference type="STRING" id="1227497.C491_21731"/>
<dbReference type="AlphaFoldDB" id="L9WYZ6"/>
<evidence type="ECO:0000313" key="5">
    <source>
        <dbReference type="EMBL" id="ELY53553.1"/>
    </source>
</evidence>
<feature type="domain" description="Cell division protein A C-terminal" evidence="4">
    <location>
        <begin position="245"/>
        <end position="288"/>
    </location>
</feature>
<keyword evidence="6" id="KW-1185">Reference proteome</keyword>
<keyword evidence="2" id="KW-0812">Transmembrane</keyword>
<dbReference type="RefSeq" id="WP_005560044.1">
    <property type="nucleotide sequence ID" value="NZ_AOIB01000043.1"/>
</dbReference>
<feature type="transmembrane region" description="Helical" evidence="2">
    <location>
        <begin position="64"/>
        <end position="88"/>
    </location>
</feature>
<comment type="caution">
    <text evidence="5">The sequence shown here is derived from an EMBL/GenBank/DDBJ whole genome shotgun (WGS) entry which is preliminary data.</text>
</comment>
<reference evidence="5 6" key="1">
    <citation type="journal article" date="2014" name="PLoS Genet.">
        <title>Phylogenetically driven sequencing of extremely halophilic archaea reveals strategies for static and dynamic osmo-response.</title>
        <authorList>
            <person name="Becker E.A."/>
            <person name="Seitzer P.M."/>
            <person name="Tritt A."/>
            <person name="Larsen D."/>
            <person name="Krusor M."/>
            <person name="Yao A.I."/>
            <person name="Wu D."/>
            <person name="Madern D."/>
            <person name="Eisen J.A."/>
            <person name="Darling A.E."/>
            <person name="Facciotti M.T."/>
        </authorList>
    </citation>
    <scope>NUCLEOTIDE SEQUENCE [LARGE SCALE GENOMIC DNA]</scope>
    <source>
        <strain evidence="5 6">DSM 10524</strain>
    </source>
</reference>
<dbReference type="InterPro" id="IPR055563">
    <property type="entry name" value="CdpA_N"/>
</dbReference>
<dbReference type="EMBL" id="AOIB01000043">
    <property type="protein sequence ID" value="ELY53553.1"/>
    <property type="molecule type" value="Genomic_DNA"/>
</dbReference>
<feature type="region of interest" description="Disordered" evidence="1">
    <location>
        <begin position="194"/>
        <end position="223"/>
    </location>
</feature>
<dbReference type="OrthoDB" id="235883at2157"/>
<evidence type="ECO:0000259" key="3">
    <source>
        <dbReference type="Pfam" id="PF23600"/>
    </source>
</evidence>
<feature type="transmembrane region" description="Helical" evidence="2">
    <location>
        <begin position="100"/>
        <end position="120"/>
    </location>
</feature>
<feature type="domain" description="Cell division protein A N-terminal" evidence="3">
    <location>
        <begin position="2"/>
        <end position="159"/>
    </location>
</feature>
<proteinExistence type="predicted"/>
<dbReference type="InterPro" id="IPR055564">
    <property type="entry name" value="CdpA_C"/>
</dbReference>
<organism evidence="5 6">
    <name type="scientific">Natronococcus amylolyticus DSM 10524</name>
    <dbReference type="NCBI Taxonomy" id="1227497"/>
    <lineage>
        <taxon>Archaea</taxon>
        <taxon>Methanobacteriati</taxon>
        <taxon>Methanobacteriota</taxon>
        <taxon>Stenosarchaea group</taxon>
        <taxon>Halobacteria</taxon>
        <taxon>Halobacteriales</taxon>
        <taxon>Natrialbaceae</taxon>
        <taxon>Natronococcus</taxon>
    </lineage>
</organism>
<dbReference type="PATRIC" id="fig|1227497.3.peg.4451"/>
<accession>L9WYZ6</accession>
<keyword evidence="2" id="KW-0472">Membrane</keyword>
<keyword evidence="2" id="KW-1133">Transmembrane helix</keyword>
<evidence type="ECO:0000256" key="2">
    <source>
        <dbReference type="SAM" id="Phobius"/>
    </source>
</evidence>
<sequence length="290" mass="30543">MTSLTEVYRGDARAGPGRRRRHAGTALVAVGAALAVLGVVVAATELLDGAVAALTDWEMAIQYATVRIAGVLAGIGVPVALVGLVLVLPASRRVRTIGAVGAGLCLLGVALFWFAYPYHWRGVGADLTLEVAAVYLLGLFAGVWCLFVGVVNFKTRNDPGGALELNVTRHNRTIVERPIDDDADGLGGLGGIGVLGAEPDGEIEPRADARRDGGPIETAAPATDVEGTDAELIDGGDDRPRAPTDRYCGNCGDFEYARARSTGEMVPYCTRHEQAMTGMDACEEWTPNRR</sequence>
<dbReference type="Pfam" id="PF23600">
    <property type="entry name" value="CdpA_N"/>
    <property type="match status" value="1"/>
</dbReference>
<feature type="compositionally biased region" description="Basic and acidic residues" evidence="1">
    <location>
        <begin position="203"/>
        <end position="214"/>
    </location>
</feature>
<feature type="transmembrane region" description="Helical" evidence="2">
    <location>
        <begin position="23"/>
        <end position="44"/>
    </location>
</feature>
<protein>
    <submittedName>
        <fullName evidence="5">Uncharacterized protein</fullName>
    </submittedName>
</protein>
<dbReference type="Proteomes" id="UP000011688">
    <property type="component" value="Unassembled WGS sequence"/>
</dbReference>